<evidence type="ECO:0000256" key="1">
    <source>
        <dbReference type="ARBA" id="ARBA00004127"/>
    </source>
</evidence>
<dbReference type="InterPro" id="IPR050911">
    <property type="entry name" value="DRAM/TMEM150_Autophagy_Mod"/>
</dbReference>
<dbReference type="Pfam" id="PF10277">
    <property type="entry name" value="Frag1"/>
    <property type="match status" value="1"/>
</dbReference>
<keyword evidence="4 6" id="KW-1133">Transmembrane helix</keyword>
<keyword evidence="8" id="KW-1185">Reference proteome</keyword>
<proteinExistence type="inferred from homology"/>
<dbReference type="Proteomes" id="UP000887540">
    <property type="component" value="Unplaced"/>
</dbReference>
<name>A0A914DAB2_9BILA</name>
<evidence type="ECO:0000313" key="9">
    <source>
        <dbReference type="WBParaSite" id="ACRNAN_scaffold21211.g20293.t1"/>
    </source>
</evidence>
<dbReference type="AlphaFoldDB" id="A0A914DAB2"/>
<feature type="transmembrane region" description="Helical" evidence="6">
    <location>
        <begin position="52"/>
        <end position="76"/>
    </location>
</feature>
<feature type="transmembrane region" description="Helical" evidence="6">
    <location>
        <begin position="12"/>
        <end position="32"/>
    </location>
</feature>
<organism evidence="8 9">
    <name type="scientific">Acrobeloides nanus</name>
    <dbReference type="NCBI Taxonomy" id="290746"/>
    <lineage>
        <taxon>Eukaryota</taxon>
        <taxon>Metazoa</taxon>
        <taxon>Ecdysozoa</taxon>
        <taxon>Nematoda</taxon>
        <taxon>Chromadorea</taxon>
        <taxon>Rhabditida</taxon>
        <taxon>Tylenchina</taxon>
        <taxon>Cephalobomorpha</taxon>
        <taxon>Cephaloboidea</taxon>
        <taxon>Cephalobidae</taxon>
        <taxon>Acrobeloides</taxon>
    </lineage>
</organism>
<sequence length="161" mass="18059">MFIVANFQETAVIVIHLIGAISCFGVGTLYMIAQSWITYRMCPLFCSKRIGYIRISLAIGSIVCFLIALGFGIAAANTFHKYHPDLPTPRPWSRKDHQEGYVLHCISSVAEWLMAALHVGFLLSYSRDFEKIRVEMGVQPLVAHLDQSPIWRSLSDLSTSP</sequence>
<dbReference type="WBParaSite" id="ACRNAN_scaffold21211.g20293.t1">
    <property type="protein sequence ID" value="ACRNAN_scaffold21211.g20293.t1"/>
    <property type="gene ID" value="ACRNAN_scaffold21211.g20293"/>
</dbReference>
<evidence type="ECO:0000256" key="4">
    <source>
        <dbReference type="ARBA" id="ARBA00022989"/>
    </source>
</evidence>
<reference evidence="9" key="1">
    <citation type="submission" date="2022-11" db="UniProtKB">
        <authorList>
            <consortium name="WormBaseParasite"/>
        </authorList>
    </citation>
    <scope>IDENTIFICATION</scope>
</reference>
<comment type="subcellular location">
    <subcellularLocation>
        <location evidence="1">Endomembrane system</location>
        <topology evidence="1">Multi-pass membrane protein</topology>
    </subcellularLocation>
</comment>
<dbReference type="GO" id="GO:0012505">
    <property type="term" value="C:endomembrane system"/>
    <property type="evidence" value="ECO:0007669"/>
    <property type="project" value="UniProtKB-SubCell"/>
</dbReference>
<evidence type="ECO:0000256" key="3">
    <source>
        <dbReference type="ARBA" id="ARBA00022692"/>
    </source>
</evidence>
<dbReference type="PANTHER" id="PTHR21324:SF2">
    <property type="entry name" value="EG:22E5.9 PROTEIN"/>
    <property type="match status" value="1"/>
</dbReference>
<keyword evidence="5 6" id="KW-0472">Membrane</keyword>
<dbReference type="InterPro" id="IPR019402">
    <property type="entry name" value="CWH43_N"/>
</dbReference>
<evidence type="ECO:0000313" key="8">
    <source>
        <dbReference type="Proteomes" id="UP000887540"/>
    </source>
</evidence>
<evidence type="ECO:0000256" key="5">
    <source>
        <dbReference type="ARBA" id="ARBA00023136"/>
    </source>
</evidence>
<feature type="transmembrane region" description="Helical" evidence="6">
    <location>
        <begin position="101"/>
        <end position="123"/>
    </location>
</feature>
<feature type="domain" description="CWH43-like N-terminal" evidence="7">
    <location>
        <begin position="1"/>
        <end position="131"/>
    </location>
</feature>
<accession>A0A914DAB2</accession>
<keyword evidence="3 6" id="KW-0812">Transmembrane</keyword>
<evidence type="ECO:0000256" key="6">
    <source>
        <dbReference type="SAM" id="Phobius"/>
    </source>
</evidence>
<evidence type="ECO:0000256" key="2">
    <source>
        <dbReference type="ARBA" id="ARBA00006565"/>
    </source>
</evidence>
<protein>
    <submittedName>
        <fullName evidence="9">DNA damage-regulated autophagy modulator protein 2</fullName>
    </submittedName>
</protein>
<dbReference type="PANTHER" id="PTHR21324">
    <property type="entry name" value="FASTING-INDUCIBLE INTEGRAL MEMBRANE PROTEIN TM6P1-RELATED"/>
    <property type="match status" value="1"/>
</dbReference>
<evidence type="ECO:0000259" key="7">
    <source>
        <dbReference type="Pfam" id="PF10277"/>
    </source>
</evidence>
<comment type="similarity">
    <text evidence="2">Belongs to the DRAM/TMEM150 family.</text>
</comment>